<accession>A0A0A9E668</accession>
<name>A0A0A9E668_ARUDO</name>
<reference evidence="1" key="2">
    <citation type="journal article" date="2015" name="Data Brief">
        <title>Shoot transcriptome of the giant reed, Arundo donax.</title>
        <authorList>
            <person name="Barrero R.A."/>
            <person name="Guerrero F.D."/>
            <person name="Moolhuijzen P."/>
            <person name="Goolsby J.A."/>
            <person name="Tidwell J."/>
            <person name="Bellgard S.E."/>
            <person name="Bellgard M.I."/>
        </authorList>
    </citation>
    <scope>NUCLEOTIDE SEQUENCE</scope>
    <source>
        <tissue evidence="1">Shoot tissue taken approximately 20 cm above the soil surface</tissue>
    </source>
</reference>
<organism evidence="1">
    <name type="scientific">Arundo donax</name>
    <name type="common">Giant reed</name>
    <name type="synonym">Donax arundinaceus</name>
    <dbReference type="NCBI Taxonomy" id="35708"/>
    <lineage>
        <taxon>Eukaryota</taxon>
        <taxon>Viridiplantae</taxon>
        <taxon>Streptophyta</taxon>
        <taxon>Embryophyta</taxon>
        <taxon>Tracheophyta</taxon>
        <taxon>Spermatophyta</taxon>
        <taxon>Magnoliopsida</taxon>
        <taxon>Liliopsida</taxon>
        <taxon>Poales</taxon>
        <taxon>Poaceae</taxon>
        <taxon>PACMAD clade</taxon>
        <taxon>Arundinoideae</taxon>
        <taxon>Arundineae</taxon>
        <taxon>Arundo</taxon>
    </lineage>
</organism>
<sequence length="119" mass="13564">MPIPLKKEKENKFTATHQSISYPVDPFAYLLMHVCKLMHCVKSQGFFLSAAFMHQEFERYDSMWIFRFVIARYPSSAIEGVGEVTAAVRAADLQSLINHLDLGADDLLQNKFADPHQAM</sequence>
<proteinExistence type="predicted"/>
<evidence type="ECO:0000313" key="1">
    <source>
        <dbReference type="EMBL" id="JAD96269.1"/>
    </source>
</evidence>
<dbReference type="AlphaFoldDB" id="A0A0A9E668"/>
<protein>
    <submittedName>
        <fullName evidence="1">Uncharacterized protein</fullName>
    </submittedName>
</protein>
<reference evidence="1" key="1">
    <citation type="submission" date="2014-09" db="EMBL/GenBank/DDBJ databases">
        <authorList>
            <person name="Magalhaes I.L.F."/>
            <person name="Oliveira U."/>
            <person name="Santos F.R."/>
            <person name="Vidigal T.H.D.A."/>
            <person name="Brescovit A.D."/>
            <person name="Santos A.J."/>
        </authorList>
    </citation>
    <scope>NUCLEOTIDE SEQUENCE</scope>
    <source>
        <tissue evidence="1">Shoot tissue taken approximately 20 cm above the soil surface</tissue>
    </source>
</reference>
<dbReference type="EMBL" id="GBRH01201626">
    <property type="protein sequence ID" value="JAD96269.1"/>
    <property type="molecule type" value="Transcribed_RNA"/>
</dbReference>